<feature type="region of interest" description="Disordered" evidence="1">
    <location>
        <begin position="1"/>
        <end position="22"/>
    </location>
</feature>
<feature type="region of interest" description="Disordered" evidence="1">
    <location>
        <begin position="445"/>
        <end position="471"/>
    </location>
</feature>
<evidence type="ECO:0000313" key="2">
    <source>
        <dbReference type="EMBL" id="MDC2953358.1"/>
    </source>
</evidence>
<dbReference type="Proteomes" id="UP001221328">
    <property type="component" value="Unassembled WGS sequence"/>
</dbReference>
<dbReference type="EMBL" id="JAQOSK010000001">
    <property type="protein sequence ID" value="MDC2953358.1"/>
    <property type="molecule type" value="Genomic_DNA"/>
</dbReference>
<evidence type="ECO:0000256" key="1">
    <source>
        <dbReference type="SAM" id="MobiDB-lite"/>
    </source>
</evidence>
<feature type="compositionally biased region" description="Basic and acidic residues" evidence="1">
    <location>
        <begin position="1"/>
        <end position="16"/>
    </location>
</feature>
<comment type="caution">
    <text evidence="2">The sequence shown here is derived from an EMBL/GenBank/DDBJ whole genome shotgun (WGS) entry which is preliminary data.</text>
</comment>
<accession>A0ABT5FLH4</accession>
<organism evidence="2 3">
    <name type="scientific">Streptomyces gilvifuscus</name>
    <dbReference type="NCBI Taxonomy" id="1550617"/>
    <lineage>
        <taxon>Bacteria</taxon>
        <taxon>Bacillati</taxon>
        <taxon>Actinomycetota</taxon>
        <taxon>Actinomycetes</taxon>
        <taxon>Kitasatosporales</taxon>
        <taxon>Streptomycetaceae</taxon>
        <taxon>Streptomyces</taxon>
    </lineage>
</organism>
<reference evidence="2 3" key="1">
    <citation type="journal article" date="2015" name="Int. J. Syst. Evol. Microbiol.">
        <title>Streptomyces gilvifuscus sp. nov., an actinomycete that produces antibacterial compounds isolated from soil.</title>
        <authorList>
            <person name="Nguyen T.M."/>
            <person name="Kim J."/>
        </authorList>
    </citation>
    <scope>NUCLEOTIDE SEQUENCE [LARGE SCALE GENOMIC DNA]</scope>
    <source>
        <strain evidence="2 3">T113</strain>
    </source>
</reference>
<sequence length="471" mass="54061">MFSNSSDRDASGRTDLQESPEGPDAVDVIRALLLVDPSSTPECRLAWVLRNGPIGKLRNLEYESGLGLYQVWEMTSPVEGGTTPLGLVETIERGKSWDSEGREKGSYRLGVSGRFEYTKEYISKYSQTYPSKKSWRVKDLENHRVLETPRYSAEGTQYDPEVWNEDAPLLWPGLDLWTRDQLGGEGWRIAMLTFPLWEGSAQEWTELAGGRDKAKRLTAKLQKQTVLTKTGKARATRYRLDWTLEAGIREELTAGIRLNPEREEGDHYRAPQGMDLGSRAHRVIDRHSKEQLRIQRPLSGEELEIRRRARNTCQWGKRYFDAALEAESPEEHATLSRLGHMYAGASEADWRRWMDAGRPLSEDEVREAMGLPPLPPELEPKTVSPEELKAMLRKVTREPKPVKVKELPPVPVPEDETEDERLLRTMCRGNVKVFENVYGRLPNQERTVTSNVRDEKARRRRERRARVESRA</sequence>
<name>A0ABT5FLH4_9ACTN</name>
<evidence type="ECO:0008006" key="4">
    <source>
        <dbReference type="Google" id="ProtNLM"/>
    </source>
</evidence>
<evidence type="ECO:0000313" key="3">
    <source>
        <dbReference type="Proteomes" id="UP001221328"/>
    </source>
</evidence>
<dbReference type="RefSeq" id="WP_272173943.1">
    <property type="nucleotide sequence ID" value="NZ_JAQOSK010000001.1"/>
</dbReference>
<keyword evidence="3" id="KW-1185">Reference proteome</keyword>
<proteinExistence type="predicted"/>
<protein>
    <recommendedName>
        <fullName evidence="4">PE-PGRS family protein</fullName>
    </recommendedName>
</protein>
<gene>
    <name evidence="2" type="ORF">PO587_02690</name>
</gene>